<dbReference type="EC" id="2.8.4.5" evidence="4"/>
<keyword evidence="8" id="KW-0949">S-adenosyl-L-methionine</keyword>
<dbReference type="GO" id="GO:0005783">
    <property type="term" value="C:endoplasmic reticulum"/>
    <property type="evidence" value="ECO:0007669"/>
    <property type="project" value="TreeGrafter"/>
</dbReference>
<dbReference type="FunFam" id="3.40.50.12160:FF:000009">
    <property type="entry name" value="threonylcarbamoyladenosine tRNA methylthiotransferase"/>
    <property type="match status" value="1"/>
</dbReference>
<feature type="region of interest" description="Disordered" evidence="15">
    <location>
        <begin position="1"/>
        <end position="49"/>
    </location>
</feature>
<gene>
    <name evidence="21" type="primary">LOC101494511</name>
</gene>
<keyword evidence="20" id="KW-1185">Reference proteome</keyword>
<evidence type="ECO:0000256" key="1">
    <source>
        <dbReference type="ARBA" id="ARBA00001966"/>
    </source>
</evidence>
<evidence type="ECO:0000256" key="10">
    <source>
        <dbReference type="ARBA" id="ARBA00022723"/>
    </source>
</evidence>
<keyword evidence="16" id="KW-1133">Transmembrane helix</keyword>
<dbReference type="AlphaFoldDB" id="A0A1S2YL28"/>
<evidence type="ECO:0000256" key="5">
    <source>
        <dbReference type="ARBA" id="ARBA00018810"/>
    </source>
</evidence>
<dbReference type="PROSITE" id="PS50926">
    <property type="entry name" value="TRAM"/>
    <property type="match status" value="1"/>
</dbReference>
<dbReference type="InterPro" id="IPR058240">
    <property type="entry name" value="rSAM_sf"/>
</dbReference>
<evidence type="ECO:0000313" key="20">
    <source>
        <dbReference type="Proteomes" id="UP000087171"/>
    </source>
</evidence>
<dbReference type="GO" id="GO:0046872">
    <property type="term" value="F:metal ion binding"/>
    <property type="evidence" value="ECO:0007669"/>
    <property type="project" value="UniProtKB-KW"/>
</dbReference>
<keyword evidence="9" id="KW-0819">tRNA processing</keyword>
<dbReference type="PANTHER" id="PTHR11918">
    <property type="entry name" value="RADICAL SAM PROTEINS"/>
    <property type="match status" value="1"/>
</dbReference>
<evidence type="ECO:0000256" key="13">
    <source>
        <dbReference type="ARBA" id="ARBA00031213"/>
    </source>
</evidence>
<dbReference type="GO" id="GO:0035598">
    <property type="term" value="F:tRNA (N(6)-L-threonylcarbamoyladenosine(37)-C(2))-methylthiotransferase activity"/>
    <property type="evidence" value="ECO:0007669"/>
    <property type="project" value="UniProtKB-EC"/>
</dbReference>
<evidence type="ECO:0000256" key="9">
    <source>
        <dbReference type="ARBA" id="ARBA00022694"/>
    </source>
</evidence>
<evidence type="ECO:0000256" key="3">
    <source>
        <dbReference type="ARBA" id="ARBA00008616"/>
    </source>
</evidence>
<evidence type="ECO:0000259" key="17">
    <source>
        <dbReference type="PROSITE" id="PS50926"/>
    </source>
</evidence>
<organism evidence="20 21">
    <name type="scientific">Cicer arietinum</name>
    <name type="common">Chickpea</name>
    <name type="synonym">Garbanzo</name>
    <dbReference type="NCBI Taxonomy" id="3827"/>
    <lineage>
        <taxon>Eukaryota</taxon>
        <taxon>Viridiplantae</taxon>
        <taxon>Streptophyta</taxon>
        <taxon>Embryophyta</taxon>
        <taxon>Tracheophyta</taxon>
        <taxon>Spermatophyta</taxon>
        <taxon>Magnoliopsida</taxon>
        <taxon>eudicotyledons</taxon>
        <taxon>Gunneridae</taxon>
        <taxon>Pentapetalae</taxon>
        <taxon>rosids</taxon>
        <taxon>fabids</taxon>
        <taxon>Fabales</taxon>
        <taxon>Fabaceae</taxon>
        <taxon>Papilionoideae</taxon>
        <taxon>50 kb inversion clade</taxon>
        <taxon>NPAAA clade</taxon>
        <taxon>Hologalegina</taxon>
        <taxon>IRL clade</taxon>
        <taxon>Cicereae</taxon>
        <taxon>Cicer</taxon>
    </lineage>
</organism>
<protein>
    <recommendedName>
        <fullName evidence="5">Threonylcarbamoyladenosine tRNA methylthiotransferase</fullName>
        <ecNumber evidence="4">2.8.4.5</ecNumber>
    </recommendedName>
    <alternativeName>
        <fullName evidence="13">tRNA-t(6)A37 methylthiotransferase</fullName>
    </alternativeName>
</protein>
<dbReference type="OrthoDB" id="1730074at2759"/>
<evidence type="ECO:0000256" key="8">
    <source>
        <dbReference type="ARBA" id="ARBA00022691"/>
    </source>
</evidence>
<proteinExistence type="inferred from homology"/>
<comment type="catalytic activity">
    <reaction evidence="14">
        <text>N(6)-L-threonylcarbamoyladenosine(37) in tRNA + (sulfur carrier)-SH + AH2 + 2 S-adenosyl-L-methionine = 2-methylsulfanyl-N(6)-L-threonylcarbamoyladenosine(37) in tRNA + (sulfur carrier)-H + 5'-deoxyadenosine + L-methionine + A + S-adenosyl-L-homocysteine + 2 H(+)</text>
        <dbReference type="Rhea" id="RHEA:37075"/>
        <dbReference type="Rhea" id="RHEA-COMP:10163"/>
        <dbReference type="Rhea" id="RHEA-COMP:11092"/>
        <dbReference type="Rhea" id="RHEA-COMP:14737"/>
        <dbReference type="Rhea" id="RHEA-COMP:14739"/>
        <dbReference type="ChEBI" id="CHEBI:13193"/>
        <dbReference type="ChEBI" id="CHEBI:15378"/>
        <dbReference type="ChEBI" id="CHEBI:17319"/>
        <dbReference type="ChEBI" id="CHEBI:17499"/>
        <dbReference type="ChEBI" id="CHEBI:29917"/>
        <dbReference type="ChEBI" id="CHEBI:57844"/>
        <dbReference type="ChEBI" id="CHEBI:57856"/>
        <dbReference type="ChEBI" id="CHEBI:59789"/>
        <dbReference type="ChEBI" id="CHEBI:64428"/>
        <dbReference type="ChEBI" id="CHEBI:74418"/>
        <dbReference type="ChEBI" id="CHEBI:74420"/>
        <dbReference type="EC" id="2.8.4.5"/>
    </reaction>
</comment>
<dbReference type="InterPro" id="IPR002792">
    <property type="entry name" value="TRAM_dom"/>
</dbReference>
<feature type="domain" description="Radical SAM core" evidence="19">
    <location>
        <begin position="181"/>
        <end position="414"/>
    </location>
</feature>
<dbReference type="RefSeq" id="XP_004506398.1">
    <property type="nucleotide sequence ID" value="XM_004506341.3"/>
</dbReference>
<dbReference type="SUPFAM" id="SSF102114">
    <property type="entry name" value="Radical SAM enzymes"/>
    <property type="match status" value="1"/>
</dbReference>
<dbReference type="PROSITE" id="PS51449">
    <property type="entry name" value="MTTASE_N"/>
    <property type="match status" value="1"/>
</dbReference>
<dbReference type="CDD" id="cd01335">
    <property type="entry name" value="Radical_SAM"/>
    <property type="match status" value="1"/>
</dbReference>
<dbReference type="PROSITE" id="PS51918">
    <property type="entry name" value="RADICAL_SAM"/>
    <property type="match status" value="1"/>
</dbReference>
<evidence type="ECO:0000256" key="7">
    <source>
        <dbReference type="ARBA" id="ARBA00022679"/>
    </source>
</evidence>
<dbReference type="FunFam" id="3.80.30.20:FF:000002">
    <property type="entry name" value="threonylcarbamoyladenosine tRNA methylthiotransferase isoform X2"/>
    <property type="match status" value="1"/>
</dbReference>
<name>A0A1S2YL28_CICAR</name>
<dbReference type="Gene3D" id="3.80.30.20">
    <property type="entry name" value="tm_1862 like domain"/>
    <property type="match status" value="1"/>
</dbReference>
<evidence type="ECO:0000256" key="2">
    <source>
        <dbReference type="ARBA" id="ARBA00002399"/>
    </source>
</evidence>
<dbReference type="PaxDb" id="3827-XP_004506398.1"/>
<dbReference type="InterPro" id="IPR007197">
    <property type="entry name" value="rSAM"/>
</dbReference>
<evidence type="ECO:0000259" key="18">
    <source>
        <dbReference type="PROSITE" id="PS51449"/>
    </source>
</evidence>
<dbReference type="NCBIfam" id="TIGR00089">
    <property type="entry name" value="MiaB/RimO family radical SAM methylthiotransferase"/>
    <property type="match status" value="1"/>
</dbReference>
<evidence type="ECO:0000259" key="19">
    <source>
        <dbReference type="PROSITE" id="PS51918"/>
    </source>
</evidence>
<accession>A0A1S2YL28</accession>
<keyword evidence="11" id="KW-0408">Iron</keyword>
<dbReference type="SFLD" id="SFLDS00029">
    <property type="entry name" value="Radical_SAM"/>
    <property type="match status" value="1"/>
</dbReference>
<keyword evidence="10" id="KW-0479">Metal-binding</keyword>
<dbReference type="STRING" id="3827.A0A1S2YL28"/>
<evidence type="ECO:0000256" key="4">
    <source>
        <dbReference type="ARBA" id="ARBA00013273"/>
    </source>
</evidence>
<comment type="similarity">
    <text evidence="3">Belongs to the methylthiotransferase family. CDKAL1 subfamily.</text>
</comment>
<feature type="domain" description="MTTase N-terminal" evidence="18">
    <location>
        <begin position="52"/>
        <end position="160"/>
    </location>
</feature>
<evidence type="ECO:0000256" key="14">
    <source>
        <dbReference type="ARBA" id="ARBA00051661"/>
    </source>
</evidence>
<comment type="function">
    <text evidence="2">Catalyzes the methylthiolation of N6-threonylcarbamoyladenosine (t(6)A), leading to the formation of 2-methylthio-N6-threonylcarbamoyladenosine (ms(2)t(6)A) at position 37 in tRNAs that read codons beginning with adenine.</text>
</comment>
<dbReference type="SFLD" id="SFLDG01082">
    <property type="entry name" value="B12-binding_domain_containing"/>
    <property type="match status" value="1"/>
</dbReference>
<feature type="transmembrane region" description="Helical" evidence="16">
    <location>
        <begin position="591"/>
        <end position="616"/>
    </location>
</feature>
<keyword evidence="6" id="KW-0004">4Fe-4S</keyword>
<evidence type="ECO:0000256" key="11">
    <source>
        <dbReference type="ARBA" id="ARBA00023004"/>
    </source>
</evidence>
<sequence length="618" mass="67900">MEDIEDLLIGTETGTPPGFRSPLTSATVGVGTKKNQRSLPSPSPSPSIPGTQTIFIKTFGCSHNQSDSEYMAGQLSAFGYSLSDNPDEADLWLINTCTVKSPSQSAMDTIITKGKSSNKPLVVAGCVPQGSRDAKELEGISIVGVQQIDRVVEVVEETLKGHEVRLLTRKRLPALDLPKVRKNKFVEILPINVGCLGACTYCKTKHARGHLGSYTIDSLAGRVKSVISDGVKEIWLSSEDTGAYGRDIGVNLPTLLNALVAELPADASTMLRIGMTNPPFILEHLKEIAEVLRHPCVYSFLHVPVQSGSDAILSAMNREYTVREFRTVVDTLTELVPEMQIATDIICGFPGETDEDFEQTVNLIKEYKFSQVHISQFYPRPGTPAARMKKVPSNVVKRRSRELTNVFEAFTPYNGMEGRVERIWITDIASDGVHLVGHTKGYIQVLVIASDDMLGTSAMVKITSVGRWSVFGEIIETIKEAKDNKALNTQIPNQDMSLLCCNQTKTGVISEEPESCACGNDIDSCCSQSTLEKIDNSSGTVMQQNQNNKNLFGWILRKRKNLHKRVESEHSSGSDIKQERSMKKWDFVDKALLGGISISILTIVVLLVCLSFSVIWSQ</sequence>
<dbReference type="KEGG" id="cam:101494511"/>
<evidence type="ECO:0000256" key="15">
    <source>
        <dbReference type="SAM" id="MobiDB-lite"/>
    </source>
</evidence>
<dbReference type="Gene3D" id="3.40.50.12160">
    <property type="entry name" value="Methylthiotransferase, N-terminal domain"/>
    <property type="match status" value="1"/>
</dbReference>
<feature type="domain" description="TRAM" evidence="17">
    <location>
        <begin position="414"/>
        <end position="476"/>
    </location>
</feature>
<comment type="cofactor">
    <cofactor evidence="1">
        <name>[4Fe-4S] cluster</name>
        <dbReference type="ChEBI" id="CHEBI:49883"/>
    </cofactor>
</comment>
<evidence type="ECO:0000313" key="21">
    <source>
        <dbReference type="RefSeq" id="XP_004506398.1"/>
    </source>
</evidence>
<keyword evidence="12" id="KW-0411">Iron-sulfur</keyword>
<dbReference type="Proteomes" id="UP000087171">
    <property type="component" value="Chromosome Ca6"/>
</dbReference>
<evidence type="ECO:0000256" key="16">
    <source>
        <dbReference type="SAM" id="Phobius"/>
    </source>
</evidence>
<dbReference type="Pfam" id="PF04055">
    <property type="entry name" value="Radical_SAM"/>
    <property type="match status" value="1"/>
</dbReference>
<keyword evidence="16" id="KW-0812">Transmembrane</keyword>
<keyword evidence="16" id="KW-0472">Membrane</keyword>
<dbReference type="InterPro" id="IPR006466">
    <property type="entry name" value="MiaB-like_arc_euk"/>
</dbReference>
<reference evidence="21" key="2">
    <citation type="submission" date="2025-08" db="UniProtKB">
        <authorList>
            <consortium name="RefSeq"/>
        </authorList>
    </citation>
    <scope>IDENTIFICATION</scope>
    <source>
        <tissue evidence="21">Etiolated seedlings</tissue>
    </source>
</reference>
<reference evidence="20" key="1">
    <citation type="journal article" date="2013" name="Nat. Biotechnol.">
        <title>Draft genome sequence of chickpea (Cicer arietinum) provides a resource for trait improvement.</title>
        <authorList>
            <person name="Varshney R.K."/>
            <person name="Song C."/>
            <person name="Saxena R.K."/>
            <person name="Azam S."/>
            <person name="Yu S."/>
            <person name="Sharpe A.G."/>
            <person name="Cannon S."/>
            <person name="Baek J."/>
            <person name="Rosen B.D."/>
            <person name="Tar'an B."/>
            <person name="Millan T."/>
            <person name="Zhang X."/>
            <person name="Ramsay L.D."/>
            <person name="Iwata A."/>
            <person name="Wang Y."/>
            <person name="Nelson W."/>
            <person name="Farmer A.D."/>
            <person name="Gaur P.M."/>
            <person name="Soderlund C."/>
            <person name="Penmetsa R.V."/>
            <person name="Xu C."/>
            <person name="Bharti A.K."/>
            <person name="He W."/>
            <person name="Winter P."/>
            <person name="Zhao S."/>
            <person name="Hane J.K."/>
            <person name="Carrasquilla-Garcia N."/>
            <person name="Condie J.A."/>
            <person name="Upadhyaya H.D."/>
            <person name="Luo M.C."/>
            <person name="Thudi M."/>
            <person name="Gowda C.L."/>
            <person name="Singh N.P."/>
            <person name="Lichtenzveig J."/>
            <person name="Gali K.K."/>
            <person name="Rubio J."/>
            <person name="Nadarajan N."/>
            <person name="Dolezel J."/>
            <person name="Bansal K.C."/>
            <person name="Xu X."/>
            <person name="Edwards D."/>
            <person name="Zhang G."/>
            <person name="Kahl G."/>
            <person name="Gil J."/>
            <person name="Singh K.B."/>
            <person name="Datta S.K."/>
            <person name="Jackson S.A."/>
            <person name="Wang J."/>
            <person name="Cook D.R."/>
        </authorList>
    </citation>
    <scope>NUCLEOTIDE SEQUENCE [LARGE SCALE GENOMIC DNA]</scope>
    <source>
        <strain evidence="20">cv. CDC Frontier</strain>
    </source>
</reference>
<dbReference type="SMART" id="SM00729">
    <property type="entry name" value="Elp3"/>
    <property type="match status" value="1"/>
</dbReference>
<keyword evidence="7" id="KW-0808">Transferase</keyword>
<dbReference type="InterPro" id="IPR038135">
    <property type="entry name" value="Methylthiotransferase_N_sf"/>
</dbReference>
<evidence type="ECO:0000256" key="6">
    <source>
        <dbReference type="ARBA" id="ARBA00022485"/>
    </source>
</evidence>
<dbReference type="PANTHER" id="PTHR11918:SF45">
    <property type="entry name" value="THREONYLCARBAMOYLADENOSINE TRNA METHYLTHIOTRANSFERASE"/>
    <property type="match status" value="1"/>
</dbReference>
<dbReference type="PROSITE" id="PS01278">
    <property type="entry name" value="MTTASE_RADICAL"/>
    <property type="match status" value="1"/>
</dbReference>
<dbReference type="GeneID" id="101494511"/>
<dbReference type="InterPro" id="IPR023404">
    <property type="entry name" value="rSAM_horseshoe"/>
</dbReference>
<dbReference type="InterPro" id="IPR013848">
    <property type="entry name" value="Methylthiotransferase_N"/>
</dbReference>
<dbReference type="NCBIfam" id="TIGR01578">
    <property type="entry name" value="MiaB-like-B"/>
    <property type="match status" value="1"/>
</dbReference>
<dbReference type="GO" id="GO:0051539">
    <property type="term" value="F:4 iron, 4 sulfur cluster binding"/>
    <property type="evidence" value="ECO:0007669"/>
    <property type="project" value="UniProtKB-KW"/>
</dbReference>
<dbReference type="InterPro" id="IPR006638">
    <property type="entry name" value="Elp3/MiaA/NifB-like_rSAM"/>
</dbReference>
<dbReference type="InterPro" id="IPR020612">
    <property type="entry name" value="Methylthiotransferase_CS"/>
</dbReference>
<dbReference type="InterPro" id="IPR005839">
    <property type="entry name" value="Methylthiotransferase"/>
</dbReference>
<dbReference type="Pfam" id="PF00919">
    <property type="entry name" value="UPF0004"/>
    <property type="match status" value="1"/>
</dbReference>
<dbReference type="eggNOG" id="KOG4355">
    <property type="taxonomic scope" value="Eukaryota"/>
</dbReference>
<evidence type="ECO:0000256" key="12">
    <source>
        <dbReference type="ARBA" id="ARBA00023014"/>
    </source>
</evidence>